<dbReference type="AlphaFoldDB" id="A0A438AI46"/>
<name>A0A438AI46_9RHOB</name>
<evidence type="ECO:0000313" key="1">
    <source>
        <dbReference type="EMBL" id="RVV98411.1"/>
    </source>
</evidence>
<organism evidence="1 2">
    <name type="scientific">Mesobaculum littorinae</name>
    <dbReference type="NCBI Taxonomy" id="2486419"/>
    <lineage>
        <taxon>Bacteria</taxon>
        <taxon>Pseudomonadati</taxon>
        <taxon>Pseudomonadota</taxon>
        <taxon>Alphaproteobacteria</taxon>
        <taxon>Rhodobacterales</taxon>
        <taxon>Roseobacteraceae</taxon>
        <taxon>Mesobaculum</taxon>
    </lineage>
</organism>
<gene>
    <name evidence="1" type="ORF">EKE94_05680</name>
</gene>
<reference evidence="1 2" key="1">
    <citation type="submission" date="2018-11" db="EMBL/GenBank/DDBJ databases">
        <title>Mesobaculum littorinae gen. nov., sp. nov., isolated from Littorina scabra that represents a novel genus of the order Rhodobacteraceae.</title>
        <authorList>
            <person name="Li F."/>
        </authorList>
    </citation>
    <scope>NUCLEOTIDE SEQUENCE [LARGE SCALE GENOMIC DNA]</scope>
    <source>
        <strain evidence="1 2">M0103</strain>
    </source>
</reference>
<dbReference type="Gene3D" id="1.25.40.10">
    <property type="entry name" value="Tetratricopeptide repeat domain"/>
    <property type="match status" value="1"/>
</dbReference>
<comment type="caution">
    <text evidence="1">The sequence shown here is derived from an EMBL/GenBank/DDBJ whole genome shotgun (WGS) entry which is preliminary data.</text>
</comment>
<sequence length="486" mass="52619">MRHAMRPAHPRRTTRTPMRRVLTALLAAAVLLTPGGPRVAWADPGTQSGSASDSAPARAIRLEPRAARDVAAALLSEGSFEAAQKLAQTLVRRDPGDVVAQLVLAQSSLQLGQIDRAREAGQNAWRAASTDEERYLAANATAAALALGGQRWRSQFWLRRAAQTAPDEAARGRAIRQFRAVRERTPVSVRLRFGVQPSSNINNGATSDRLIIGGLPFELSGDAQALSGVETRAGADIDWRIARSARADLTLSLDIDTRSYTLSEEAKDQAPDASGADYAYRSVRLGFGRLARDADGRGLTEAKVTLGADWYGGDPLAHSAGVQLVRLTALGERDRLRLELAGERRWRQDNDLRSASTFSAGLSWTRRLAPGQLRFELGVADTASASSAVAHESLTLGVGFSPSEPIFGAEVDLWARAQQRWYDAPFLTPDPRHDDRISLGTTMLLAGVDYYGFAPAIDITYDRTWSSLALYDTESLAVSLGIRSSF</sequence>
<proteinExistence type="predicted"/>
<dbReference type="OrthoDB" id="7684399at2"/>
<evidence type="ECO:0000313" key="2">
    <source>
        <dbReference type="Proteomes" id="UP000285908"/>
    </source>
</evidence>
<keyword evidence="2" id="KW-1185">Reference proteome</keyword>
<dbReference type="InterPro" id="IPR011990">
    <property type="entry name" value="TPR-like_helical_dom_sf"/>
</dbReference>
<protein>
    <submittedName>
        <fullName evidence="1">DUF560 domain-containing protein</fullName>
    </submittedName>
</protein>
<dbReference type="SUPFAM" id="SSF48452">
    <property type="entry name" value="TPR-like"/>
    <property type="match status" value="1"/>
</dbReference>
<dbReference type="Pfam" id="PF14559">
    <property type="entry name" value="TPR_19"/>
    <property type="match status" value="1"/>
</dbReference>
<dbReference type="Proteomes" id="UP000285908">
    <property type="component" value="Unassembled WGS sequence"/>
</dbReference>
<accession>A0A438AI46</accession>
<dbReference type="EMBL" id="RQXX01000002">
    <property type="protein sequence ID" value="RVV98411.1"/>
    <property type="molecule type" value="Genomic_DNA"/>
</dbReference>